<evidence type="ECO:0000256" key="9">
    <source>
        <dbReference type="SAM" id="Phobius"/>
    </source>
</evidence>
<dbReference type="PANTHER" id="PTHR37820:SF1">
    <property type="entry name" value="CELL DIVISION PROTEIN FTSQ"/>
    <property type="match status" value="1"/>
</dbReference>
<name>A0A9D1MUU2_9FIRM</name>
<dbReference type="PROSITE" id="PS51779">
    <property type="entry name" value="POTRA"/>
    <property type="match status" value="1"/>
</dbReference>
<comment type="caution">
    <text evidence="11">The sequence shown here is derived from an EMBL/GenBank/DDBJ whole genome shotgun (WGS) entry which is preliminary data.</text>
</comment>
<dbReference type="Gene3D" id="3.10.20.310">
    <property type="entry name" value="membrane protein fhac"/>
    <property type="match status" value="1"/>
</dbReference>
<proteinExistence type="predicted"/>
<dbReference type="Pfam" id="PF08478">
    <property type="entry name" value="POTRA_1"/>
    <property type="match status" value="1"/>
</dbReference>
<dbReference type="GO" id="GO:0005886">
    <property type="term" value="C:plasma membrane"/>
    <property type="evidence" value="ECO:0007669"/>
    <property type="project" value="TreeGrafter"/>
</dbReference>
<evidence type="ECO:0000256" key="1">
    <source>
        <dbReference type="ARBA" id="ARBA00004370"/>
    </source>
</evidence>
<dbReference type="EMBL" id="DVNM01000028">
    <property type="protein sequence ID" value="HIU69339.1"/>
    <property type="molecule type" value="Genomic_DNA"/>
</dbReference>
<evidence type="ECO:0000256" key="5">
    <source>
        <dbReference type="ARBA" id="ARBA00022989"/>
    </source>
</evidence>
<protein>
    <submittedName>
        <fullName evidence="11">FtsQ-type POTRA domain-containing protein</fullName>
    </submittedName>
</protein>
<keyword evidence="4 9" id="KW-0812">Transmembrane</keyword>
<gene>
    <name evidence="11" type="ORF">IAD23_05205</name>
</gene>
<dbReference type="PANTHER" id="PTHR37820">
    <property type="entry name" value="CELL DIVISION PROTEIN DIVIB"/>
    <property type="match status" value="1"/>
</dbReference>
<reference evidence="11" key="1">
    <citation type="submission" date="2020-10" db="EMBL/GenBank/DDBJ databases">
        <authorList>
            <person name="Gilroy R."/>
        </authorList>
    </citation>
    <scope>NUCLEOTIDE SEQUENCE</scope>
    <source>
        <strain evidence="11">CHK176-6737</strain>
    </source>
</reference>
<dbReference type="InterPro" id="IPR034746">
    <property type="entry name" value="POTRA"/>
</dbReference>
<evidence type="ECO:0000256" key="2">
    <source>
        <dbReference type="ARBA" id="ARBA00022475"/>
    </source>
</evidence>
<comment type="subcellular location">
    <subcellularLocation>
        <location evidence="1">Membrane</location>
    </subcellularLocation>
</comment>
<evidence type="ECO:0000313" key="12">
    <source>
        <dbReference type="Proteomes" id="UP000824125"/>
    </source>
</evidence>
<accession>A0A9D1MUU2</accession>
<dbReference type="InterPro" id="IPR050487">
    <property type="entry name" value="FtsQ_DivIB"/>
</dbReference>
<feature type="region of interest" description="Disordered" evidence="8">
    <location>
        <begin position="25"/>
        <end position="77"/>
    </location>
</feature>
<evidence type="ECO:0000256" key="4">
    <source>
        <dbReference type="ARBA" id="ARBA00022692"/>
    </source>
</evidence>
<keyword evidence="2" id="KW-1003">Cell membrane</keyword>
<evidence type="ECO:0000256" key="8">
    <source>
        <dbReference type="SAM" id="MobiDB-lite"/>
    </source>
</evidence>
<dbReference type="GO" id="GO:0051301">
    <property type="term" value="P:cell division"/>
    <property type="evidence" value="ECO:0007669"/>
    <property type="project" value="UniProtKB-KW"/>
</dbReference>
<feature type="compositionally biased region" description="Basic and acidic residues" evidence="8">
    <location>
        <begin position="64"/>
        <end position="74"/>
    </location>
</feature>
<feature type="compositionally biased region" description="Basic residues" evidence="8">
    <location>
        <begin position="42"/>
        <end position="56"/>
    </location>
</feature>
<keyword evidence="7" id="KW-0131">Cell cycle</keyword>
<keyword evidence="5 9" id="KW-1133">Transmembrane helix</keyword>
<feature type="domain" description="POTRA" evidence="10">
    <location>
        <begin position="109"/>
        <end position="178"/>
    </location>
</feature>
<dbReference type="Proteomes" id="UP000824125">
    <property type="component" value="Unassembled WGS sequence"/>
</dbReference>
<reference evidence="11" key="2">
    <citation type="journal article" date="2021" name="PeerJ">
        <title>Extensive microbial diversity within the chicken gut microbiome revealed by metagenomics and culture.</title>
        <authorList>
            <person name="Gilroy R."/>
            <person name="Ravi A."/>
            <person name="Getino M."/>
            <person name="Pursley I."/>
            <person name="Horton D.L."/>
            <person name="Alikhan N.F."/>
            <person name="Baker D."/>
            <person name="Gharbi K."/>
            <person name="Hall N."/>
            <person name="Watson M."/>
            <person name="Adriaenssens E.M."/>
            <person name="Foster-Nyarko E."/>
            <person name="Jarju S."/>
            <person name="Secka A."/>
            <person name="Antonio M."/>
            <person name="Oren A."/>
            <person name="Chaudhuri R.R."/>
            <person name="La Ragione R."/>
            <person name="Hildebrand F."/>
            <person name="Pallen M.J."/>
        </authorList>
    </citation>
    <scope>NUCLEOTIDE SEQUENCE</scope>
    <source>
        <strain evidence="11">CHK176-6737</strain>
    </source>
</reference>
<dbReference type="InterPro" id="IPR013685">
    <property type="entry name" value="POTRA_FtsQ_type"/>
</dbReference>
<dbReference type="AlphaFoldDB" id="A0A9D1MUU2"/>
<organism evidence="11 12">
    <name type="scientific">Candidatus Scybalenecus merdavium</name>
    <dbReference type="NCBI Taxonomy" id="2840939"/>
    <lineage>
        <taxon>Bacteria</taxon>
        <taxon>Bacillati</taxon>
        <taxon>Bacillota</taxon>
        <taxon>Clostridia</taxon>
        <taxon>Eubacteriales</taxon>
        <taxon>Oscillospiraceae</taxon>
        <taxon>Oscillospiraceae incertae sedis</taxon>
        <taxon>Candidatus Scybalenecus</taxon>
    </lineage>
</organism>
<keyword evidence="3" id="KW-0132">Cell division</keyword>
<evidence type="ECO:0000313" key="11">
    <source>
        <dbReference type="EMBL" id="HIU69339.1"/>
    </source>
</evidence>
<evidence type="ECO:0000256" key="7">
    <source>
        <dbReference type="ARBA" id="ARBA00023306"/>
    </source>
</evidence>
<feature type="transmembrane region" description="Helical" evidence="9">
    <location>
        <begin position="87"/>
        <end position="111"/>
    </location>
</feature>
<evidence type="ECO:0000259" key="10">
    <source>
        <dbReference type="PROSITE" id="PS51779"/>
    </source>
</evidence>
<evidence type="ECO:0000256" key="3">
    <source>
        <dbReference type="ARBA" id="ARBA00022618"/>
    </source>
</evidence>
<evidence type="ECO:0000256" key="6">
    <source>
        <dbReference type="ARBA" id="ARBA00023136"/>
    </source>
</evidence>
<keyword evidence="6 9" id="KW-0472">Membrane</keyword>
<sequence length="324" mass="36225">MAKNQKKGGNRSFQDDYYIEPPQVYDYDRQRQSAPPAGRSRAGWKRRQRAAQKQPRRYSVPPQEEDHSRQARRDLQRRKRRRRAARVLTFFAIAVLLAVLVFITLVFVFSVQEVRVSGNTMYTAEQVSAASGVETGDKLLLLHTGEIGETLEKNLPYIRHAQVKRVLPNTVEITVEESQPGFAVDRGDGTYTLLDDDFKVLEQQAKAIPDGVYLISGAALSQDTPGAVVSFDGELIDRSVAILASAVLKNALDEVTEIVVQDANNFVLVYDGRIQMLFGEVDADTIDYKINQALACIDEISQSNAAARGVLNLKNDKNIYFTES</sequence>